<gene>
    <name evidence="2" type="ORF">J8641_04505</name>
</gene>
<evidence type="ECO:0000313" key="3">
    <source>
        <dbReference type="Proteomes" id="UP000708805"/>
    </source>
</evidence>
<name>A0A9X0ZVI6_NEIEL</name>
<proteinExistence type="predicted"/>
<accession>A0A9X0ZVI6</accession>
<protein>
    <submittedName>
        <fullName evidence="2">Uncharacterized protein</fullName>
    </submittedName>
</protein>
<keyword evidence="1" id="KW-0175">Coiled coil</keyword>
<dbReference type="RefSeq" id="WP_214037524.1">
    <property type="nucleotide sequence ID" value="NZ_JAGJWT010000002.1"/>
</dbReference>
<dbReference type="EMBL" id="JAGJWT010000002">
    <property type="protein sequence ID" value="MBS9340091.1"/>
    <property type="molecule type" value="Genomic_DNA"/>
</dbReference>
<sequence length="107" mass="11832">MKPLVTAAALITAALIMSVGLNLRQAGRLSTLAQQLADTEQQRDQARRDTKQLRVRQADLVRRLQAAEQTAAAERHRSEQALAAESRWAAQPLPDALRRALNAKEKP</sequence>
<comment type="caution">
    <text evidence="2">The sequence shown here is derived from an EMBL/GenBank/DDBJ whole genome shotgun (WGS) entry which is preliminary data.</text>
</comment>
<dbReference type="Proteomes" id="UP000708805">
    <property type="component" value="Unassembled WGS sequence"/>
</dbReference>
<dbReference type="AlphaFoldDB" id="A0A9X0ZVI6"/>
<organism evidence="2 3">
    <name type="scientific">Neisseria elongata subsp. nitroreducens</name>
    <dbReference type="NCBI Taxonomy" id="90367"/>
    <lineage>
        <taxon>Bacteria</taxon>
        <taxon>Pseudomonadati</taxon>
        <taxon>Pseudomonadota</taxon>
        <taxon>Betaproteobacteria</taxon>
        <taxon>Neisseriales</taxon>
        <taxon>Neisseriaceae</taxon>
        <taxon>Neisseria</taxon>
    </lineage>
</organism>
<evidence type="ECO:0000256" key="1">
    <source>
        <dbReference type="SAM" id="Coils"/>
    </source>
</evidence>
<reference evidence="2" key="1">
    <citation type="submission" date="2021-04" db="EMBL/GenBank/DDBJ databases">
        <title>Genomic characterization of endocarditis-associated Neisseria elongata subsp. nitroreducens.</title>
        <authorList>
            <person name="Schorner M."/>
            <person name="Passarelli-Araujo H."/>
            <person name="Scheffer M."/>
            <person name="Barazzetti F."/>
            <person name="Martins J."/>
            <person name="Machado H."/>
            <person name="Palmeiro J."/>
            <person name="Bazzo M."/>
        </authorList>
    </citation>
    <scope>NUCLEOTIDE SEQUENCE</scope>
    <source>
        <strain evidence="2">Nel_M001</strain>
    </source>
</reference>
<evidence type="ECO:0000313" key="2">
    <source>
        <dbReference type="EMBL" id="MBS9340091.1"/>
    </source>
</evidence>
<feature type="coiled-coil region" evidence="1">
    <location>
        <begin position="29"/>
        <end position="56"/>
    </location>
</feature>